<dbReference type="SUPFAM" id="SSF102588">
    <property type="entry name" value="LmbE-like"/>
    <property type="match status" value="1"/>
</dbReference>
<name>A0ABS5QHT9_9PROT</name>
<dbReference type="RefSeq" id="WP_213671935.1">
    <property type="nucleotide sequence ID" value="NZ_JAHCDA010000004.1"/>
</dbReference>
<dbReference type="Proteomes" id="UP000766336">
    <property type="component" value="Unassembled WGS sequence"/>
</dbReference>
<reference evidence="1 2" key="1">
    <citation type="submission" date="2021-05" db="EMBL/GenBank/DDBJ databases">
        <title>Roseococcus sp. XZZS9, whole genome shotgun sequencing project.</title>
        <authorList>
            <person name="Zhao G."/>
            <person name="Shen L."/>
        </authorList>
    </citation>
    <scope>NUCLEOTIDE SEQUENCE [LARGE SCALE GENOMIC DNA]</scope>
    <source>
        <strain evidence="1 2">XZZS9</strain>
    </source>
</reference>
<accession>A0ABS5QHT9</accession>
<organism evidence="1 2">
    <name type="scientific">Roseococcus pinisoli</name>
    <dbReference type="NCBI Taxonomy" id="2835040"/>
    <lineage>
        <taxon>Bacteria</taxon>
        <taxon>Pseudomonadati</taxon>
        <taxon>Pseudomonadota</taxon>
        <taxon>Alphaproteobacteria</taxon>
        <taxon>Acetobacterales</taxon>
        <taxon>Roseomonadaceae</taxon>
        <taxon>Roseococcus</taxon>
    </lineage>
</organism>
<sequence length="253" mass="27572">MPLLLLAHPGHELRLFHWMERTRPLVFILTDGSGGEARSRTDHSVETIRRAGARIGGSVFGKQPDRAWYAALNAGDAVPFVSALEEITAEVRRAGAPSLVVADPVEGYNPMHDLCSALADGVAARLGASVQRRTFDLTETVAPEAAEQEAWALDGAALARKRQAVLDYAPLAEEARRLLTADPSCLGRERLLPCRFDWPDELPQPPAYEAFGHARVREGRYSSVVTYRDHVLPIARLLRGQLLRPASGVVAAA</sequence>
<comment type="caution">
    <text evidence="1">The sequence shown here is derived from an EMBL/GenBank/DDBJ whole genome shotgun (WGS) entry which is preliminary data.</text>
</comment>
<keyword evidence="2" id="KW-1185">Reference proteome</keyword>
<proteinExistence type="predicted"/>
<evidence type="ECO:0008006" key="3">
    <source>
        <dbReference type="Google" id="ProtNLM"/>
    </source>
</evidence>
<gene>
    <name evidence="1" type="ORF">KHU32_20035</name>
</gene>
<evidence type="ECO:0000313" key="1">
    <source>
        <dbReference type="EMBL" id="MBS7813244.1"/>
    </source>
</evidence>
<dbReference type="InterPro" id="IPR024078">
    <property type="entry name" value="LmbE-like_dom_sf"/>
</dbReference>
<evidence type="ECO:0000313" key="2">
    <source>
        <dbReference type="Proteomes" id="UP000766336"/>
    </source>
</evidence>
<dbReference type="EMBL" id="JAHCDA010000004">
    <property type="protein sequence ID" value="MBS7813244.1"/>
    <property type="molecule type" value="Genomic_DNA"/>
</dbReference>
<protein>
    <recommendedName>
        <fullName evidence="3">GlcNAc-PI de-N-acetylase</fullName>
    </recommendedName>
</protein>